<reference evidence="14" key="1">
    <citation type="journal article" date="2020" name="J. Eukaryot. Microbiol.">
        <title>De novo Sequencing, Assembly and Annotation of the Transcriptome for the Free-Living Testate Amoeba Arcella intermedia.</title>
        <authorList>
            <person name="Ribeiro G.M."/>
            <person name="Porfirio-Sousa A.L."/>
            <person name="Maurer-Alcala X.X."/>
            <person name="Katz L.A."/>
            <person name="Lahr D.J.G."/>
        </authorList>
    </citation>
    <scope>NUCLEOTIDE SEQUENCE</scope>
</reference>
<dbReference type="Gene3D" id="3.30.200.20">
    <property type="entry name" value="Phosphorylase Kinase, domain 1"/>
    <property type="match status" value="1"/>
</dbReference>
<evidence type="ECO:0000256" key="5">
    <source>
        <dbReference type="ARBA" id="ARBA00022741"/>
    </source>
</evidence>
<dbReference type="FunFam" id="1.10.510.10:FF:000024">
    <property type="entry name" value="Probable serine/threonine-protein kinase cot-1"/>
    <property type="match status" value="1"/>
</dbReference>
<comment type="similarity">
    <text evidence="11">Belongs to the protein kinase superfamily.</text>
</comment>
<dbReference type="SUPFAM" id="SSF56112">
    <property type="entry name" value="Protein kinase-like (PK-like)"/>
    <property type="match status" value="1"/>
</dbReference>
<accession>A0A6B2L3F9</accession>
<feature type="binding site" evidence="10">
    <location>
        <position position="101"/>
    </location>
    <ligand>
        <name>ATP</name>
        <dbReference type="ChEBI" id="CHEBI:30616"/>
    </ligand>
</feature>
<evidence type="ECO:0000256" key="3">
    <source>
        <dbReference type="ARBA" id="ARBA00022553"/>
    </source>
</evidence>
<comment type="catalytic activity">
    <reaction evidence="9">
        <text>L-seryl-[protein] + ATP = O-phospho-L-seryl-[protein] + ADP + H(+)</text>
        <dbReference type="Rhea" id="RHEA:17989"/>
        <dbReference type="Rhea" id="RHEA-COMP:9863"/>
        <dbReference type="Rhea" id="RHEA-COMP:11604"/>
        <dbReference type="ChEBI" id="CHEBI:15378"/>
        <dbReference type="ChEBI" id="CHEBI:29999"/>
        <dbReference type="ChEBI" id="CHEBI:30616"/>
        <dbReference type="ChEBI" id="CHEBI:83421"/>
        <dbReference type="ChEBI" id="CHEBI:456216"/>
        <dbReference type="EC" id="2.7.11.1"/>
    </reaction>
</comment>
<evidence type="ECO:0000256" key="8">
    <source>
        <dbReference type="ARBA" id="ARBA00047899"/>
    </source>
</evidence>
<dbReference type="GO" id="GO:0005815">
    <property type="term" value="C:microtubule organizing center"/>
    <property type="evidence" value="ECO:0007669"/>
    <property type="project" value="UniProtKB-ARBA"/>
</dbReference>
<dbReference type="PROSITE" id="PS00107">
    <property type="entry name" value="PROTEIN_KINASE_ATP"/>
    <property type="match status" value="1"/>
</dbReference>
<evidence type="ECO:0000256" key="9">
    <source>
        <dbReference type="ARBA" id="ARBA00048679"/>
    </source>
</evidence>
<evidence type="ECO:0000256" key="10">
    <source>
        <dbReference type="PROSITE-ProRule" id="PRU10141"/>
    </source>
</evidence>
<dbReference type="Gene3D" id="1.10.510.10">
    <property type="entry name" value="Transferase(Phosphotransferase) domain 1"/>
    <property type="match status" value="1"/>
</dbReference>
<evidence type="ECO:0000259" key="13">
    <source>
        <dbReference type="PROSITE" id="PS51285"/>
    </source>
</evidence>
<dbReference type="GO" id="GO:0005524">
    <property type="term" value="F:ATP binding"/>
    <property type="evidence" value="ECO:0007669"/>
    <property type="project" value="UniProtKB-UniRule"/>
</dbReference>
<keyword evidence="5 10" id="KW-0547">Nucleotide-binding</keyword>
<evidence type="ECO:0000259" key="12">
    <source>
        <dbReference type="PROSITE" id="PS50011"/>
    </source>
</evidence>
<keyword evidence="2 11" id="KW-0723">Serine/threonine-protein kinase</keyword>
<dbReference type="PANTHER" id="PTHR24356">
    <property type="entry name" value="SERINE/THREONINE-PROTEIN KINASE"/>
    <property type="match status" value="1"/>
</dbReference>
<dbReference type="InterPro" id="IPR000961">
    <property type="entry name" value="AGC-kinase_C"/>
</dbReference>
<evidence type="ECO:0000256" key="6">
    <source>
        <dbReference type="ARBA" id="ARBA00022777"/>
    </source>
</evidence>
<sequence length="470" mass="54881">MKQYFKQYYLSITYHYKSRHLRLMEKEKELEASDWTEQQKEAFLDEHFQKETQMLRMRRTRMTTRDFMLLAVLGRGGFGEVYLARKCDTAEILALKKMPKKHFLQHNDLSKLKRERDVMMQNNSPWLINLKYSFQSETHIYLAMEFIPGGDMKNLLDHVGCFSEEHVRFYCAEMLLAVEALHKLGYIHRDLKPDNFLVDRTGHLKLIDFGLSKDGLVQKYSNTFTLKINNSMKINTGSIGTNTKGNRTRNRNRKTYSVVGSPEYMAIEILEEVGYNHTVDYWSLGIILYELFWGVTPFGGDSVDETFQKLTCWKEYVVPPEPLEDEEEEISAEAWDIIQRMVCEPEKRLGGGGVEEIKKHPFFDGFDWDHVCEMEPPFVPELDDEVDISYFANALDEDDIKALSLTASEILNAETQGYNQIRLDVIDKDKEGKTDPTYYKNNFEKMAFAGWTFKHDDLTILLERVNNAEG</sequence>
<protein>
    <recommendedName>
        <fullName evidence="1">non-specific serine/threonine protein kinase</fullName>
        <ecNumber evidence="1">2.7.11.1</ecNumber>
    </recommendedName>
</protein>
<evidence type="ECO:0000256" key="2">
    <source>
        <dbReference type="ARBA" id="ARBA00022527"/>
    </source>
</evidence>
<evidence type="ECO:0000256" key="1">
    <source>
        <dbReference type="ARBA" id="ARBA00012513"/>
    </source>
</evidence>
<dbReference type="InterPro" id="IPR008271">
    <property type="entry name" value="Ser/Thr_kinase_AS"/>
</dbReference>
<dbReference type="PROSITE" id="PS51285">
    <property type="entry name" value="AGC_KINASE_CTER"/>
    <property type="match status" value="1"/>
</dbReference>
<dbReference type="PROSITE" id="PS00108">
    <property type="entry name" value="PROTEIN_KINASE_ST"/>
    <property type="match status" value="1"/>
</dbReference>
<name>A0A6B2L3F9_9EUKA</name>
<proteinExistence type="inferred from homology"/>
<evidence type="ECO:0000256" key="4">
    <source>
        <dbReference type="ARBA" id="ARBA00022679"/>
    </source>
</evidence>
<keyword evidence="6" id="KW-0418">Kinase</keyword>
<dbReference type="GO" id="GO:0035556">
    <property type="term" value="P:intracellular signal transduction"/>
    <property type="evidence" value="ECO:0007669"/>
    <property type="project" value="TreeGrafter"/>
</dbReference>
<organism evidence="14">
    <name type="scientific">Arcella intermedia</name>
    <dbReference type="NCBI Taxonomy" id="1963864"/>
    <lineage>
        <taxon>Eukaryota</taxon>
        <taxon>Amoebozoa</taxon>
        <taxon>Tubulinea</taxon>
        <taxon>Elardia</taxon>
        <taxon>Arcellinida</taxon>
        <taxon>Sphaerothecina</taxon>
        <taxon>Arcellidae</taxon>
        <taxon>Arcella</taxon>
    </lineage>
</organism>
<evidence type="ECO:0000256" key="7">
    <source>
        <dbReference type="ARBA" id="ARBA00022840"/>
    </source>
</evidence>
<keyword evidence="7 10" id="KW-0067">ATP-binding</keyword>
<dbReference type="SMART" id="SM00133">
    <property type="entry name" value="S_TK_X"/>
    <property type="match status" value="1"/>
</dbReference>
<dbReference type="InterPro" id="IPR050236">
    <property type="entry name" value="Ser_Thr_kinase_AGC"/>
</dbReference>
<dbReference type="GO" id="GO:0007010">
    <property type="term" value="P:cytoskeleton organization"/>
    <property type="evidence" value="ECO:0007669"/>
    <property type="project" value="UniProtKB-ARBA"/>
</dbReference>
<comment type="catalytic activity">
    <reaction evidence="8">
        <text>L-threonyl-[protein] + ATP = O-phospho-L-threonyl-[protein] + ADP + H(+)</text>
        <dbReference type="Rhea" id="RHEA:46608"/>
        <dbReference type="Rhea" id="RHEA-COMP:11060"/>
        <dbReference type="Rhea" id="RHEA-COMP:11605"/>
        <dbReference type="ChEBI" id="CHEBI:15378"/>
        <dbReference type="ChEBI" id="CHEBI:30013"/>
        <dbReference type="ChEBI" id="CHEBI:30616"/>
        <dbReference type="ChEBI" id="CHEBI:61977"/>
        <dbReference type="ChEBI" id="CHEBI:456216"/>
        <dbReference type="EC" id="2.7.11.1"/>
    </reaction>
</comment>
<keyword evidence="3" id="KW-0597">Phosphoprotein</keyword>
<dbReference type="InterPro" id="IPR017441">
    <property type="entry name" value="Protein_kinase_ATP_BS"/>
</dbReference>
<dbReference type="SMART" id="SM00220">
    <property type="entry name" value="S_TKc"/>
    <property type="match status" value="1"/>
</dbReference>
<feature type="domain" description="Protein kinase" evidence="12">
    <location>
        <begin position="67"/>
        <end position="363"/>
    </location>
</feature>
<dbReference type="EMBL" id="GIBP01002419">
    <property type="protein sequence ID" value="NDV31388.1"/>
    <property type="molecule type" value="Transcribed_RNA"/>
</dbReference>
<dbReference type="EC" id="2.7.11.1" evidence="1"/>
<dbReference type="PANTHER" id="PTHR24356:SF417">
    <property type="entry name" value="CELL CYCLE PROTEIN KINASE DBF2-RELATED"/>
    <property type="match status" value="1"/>
</dbReference>
<dbReference type="Pfam" id="PF00069">
    <property type="entry name" value="Pkinase"/>
    <property type="match status" value="1"/>
</dbReference>
<keyword evidence="4" id="KW-0808">Transferase</keyword>
<dbReference type="PROSITE" id="PS50011">
    <property type="entry name" value="PROTEIN_KINASE_DOM"/>
    <property type="match status" value="1"/>
</dbReference>
<evidence type="ECO:0000256" key="11">
    <source>
        <dbReference type="RuleBase" id="RU000304"/>
    </source>
</evidence>
<dbReference type="InterPro" id="IPR000719">
    <property type="entry name" value="Prot_kinase_dom"/>
</dbReference>
<dbReference type="GO" id="GO:0004674">
    <property type="term" value="F:protein serine/threonine kinase activity"/>
    <property type="evidence" value="ECO:0007669"/>
    <property type="project" value="UniProtKB-KW"/>
</dbReference>
<dbReference type="InterPro" id="IPR011009">
    <property type="entry name" value="Kinase-like_dom_sf"/>
</dbReference>
<evidence type="ECO:0000313" key="14">
    <source>
        <dbReference type="EMBL" id="NDV31388.1"/>
    </source>
</evidence>
<feature type="domain" description="AGC-kinase C-terminal" evidence="13">
    <location>
        <begin position="364"/>
        <end position="463"/>
    </location>
</feature>
<dbReference type="AlphaFoldDB" id="A0A6B2L3F9"/>